<evidence type="ECO:0000256" key="8">
    <source>
        <dbReference type="ARBA" id="ARBA00033245"/>
    </source>
</evidence>
<proteinExistence type="inferred from homology"/>
<name>A0A382YNR1_9ZZZZ</name>
<evidence type="ECO:0000256" key="4">
    <source>
        <dbReference type="ARBA" id="ARBA00022448"/>
    </source>
</evidence>
<keyword evidence="7" id="KW-0143">Chaperone</keyword>
<feature type="transmembrane region" description="Helical" evidence="10">
    <location>
        <begin position="6"/>
        <end position="25"/>
    </location>
</feature>
<dbReference type="GO" id="GO:0005886">
    <property type="term" value="C:plasma membrane"/>
    <property type="evidence" value="ECO:0007669"/>
    <property type="project" value="UniProtKB-SubCell"/>
</dbReference>
<dbReference type="Gene3D" id="2.70.98.90">
    <property type="match status" value="1"/>
</dbReference>
<evidence type="ECO:0000313" key="12">
    <source>
        <dbReference type="EMBL" id="SVD84619.1"/>
    </source>
</evidence>
<evidence type="ECO:0000256" key="10">
    <source>
        <dbReference type="SAM" id="Phobius"/>
    </source>
</evidence>
<comment type="similarity">
    <text evidence="2">Belongs to the OXA1/ALB3/YidC family. Type 1 subfamily.</text>
</comment>
<dbReference type="AlphaFoldDB" id="A0A382YNR1"/>
<evidence type="ECO:0000256" key="5">
    <source>
        <dbReference type="ARBA" id="ARBA00022475"/>
    </source>
</evidence>
<sequence>MDTRNVVAAISLSAAVIILWAIFTVPEQDPKLIKKDPVEKTKTVESFETPKIEQQEKIEKLSRQDAISSSKRIYFENEFILGSIALTNGGAIDDYQFKRYSKTLNSEEKIILLNPSNVENGYLFNTGWATNSNIETPNSKTV</sequence>
<evidence type="ECO:0000256" key="2">
    <source>
        <dbReference type="ARBA" id="ARBA00010527"/>
    </source>
</evidence>
<reference evidence="12" key="1">
    <citation type="submission" date="2018-05" db="EMBL/GenBank/DDBJ databases">
        <authorList>
            <person name="Lanie J.A."/>
            <person name="Ng W.-L."/>
            <person name="Kazmierczak K.M."/>
            <person name="Andrzejewski T.M."/>
            <person name="Davidsen T.M."/>
            <person name="Wayne K.J."/>
            <person name="Tettelin H."/>
            <person name="Glass J.I."/>
            <person name="Rusch D."/>
            <person name="Podicherti R."/>
            <person name="Tsui H.-C.T."/>
            <person name="Winkler M.E."/>
        </authorList>
    </citation>
    <scope>NUCLEOTIDE SEQUENCE</scope>
</reference>
<organism evidence="12">
    <name type="scientific">marine metagenome</name>
    <dbReference type="NCBI Taxonomy" id="408172"/>
    <lineage>
        <taxon>unclassified sequences</taxon>
        <taxon>metagenomes</taxon>
        <taxon>ecological metagenomes</taxon>
    </lineage>
</organism>
<dbReference type="InterPro" id="IPR038221">
    <property type="entry name" value="YidC_periplasmic_sf"/>
</dbReference>
<keyword evidence="10" id="KW-0472">Membrane</keyword>
<evidence type="ECO:0000256" key="1">
    <source>
        <dbReference type="ARBA" id="ARBA00004651"/>
    </source>
</evidence>
<accession>A0A382YNR1</accession>
<feature type="non-terminal residue" evidence="12">
    <location>
        <position position="142"/>
    </location>
</feature>
<evidence type="ECO:0000256" key="6">
    <source>
        <dbReference type="ARBA" id="ARBA00022927"/>
    </source>
</evidence>
<keyword evidence="6" id="KW-0653">Protein transport</keyword>
<dbReference type="Pfam" id="PF14849">
    <property type="entry name" value="YidC_periplas"/>
    <property type="match status" value="1"/>
</dbReference>
<evidence type="ECO:0000256" key="7">
    <source>
        <dbReference type="ARBA" id="ARBA00023186"/>
    </source>
</evidence>
<comment type="subcellular location">
    <subcellularLocation>
        <location evidence="1">Cell membrane</location>
        <topology evidence="1">Multi-pass membrane protein</topology>
    </subcellularLocation>
</comment>
<dbReference type="InterPro" id="IPR028053">
    <property type="entry name" value="Membr_insert_YidC_N"/>
</dbReference>
<keyword evidence="4" id="KW-0813">Transport</keyword>
<protein>
    <recommendedName>
        <fullName evidence="3">Membrane protein insertase YidC</fullName>
    </recommendedName>
    <alternativeName>
        <fullName evidence="9">Foldase YidC</fullName>
    </alternativeName>
    <alternativeName>
        <fullName evidence="8">Membrane integrase YidC</fullName>
    </alternativeName>
</protein>
<gene>
    <name evidence="12" type="ORF">METZ01_LOCUS437473</name>
</gene>
<dbReference type="GO" id="GO:0015031">
    <property type="term" value="P:protein transport"/>
    <property type="evidence" value="ECO:0007669"/>
    <property type="project" value="UniProtKB-KW"/>
</dbReference>
<dbReference type="NCBIfam" id="TIGR03593">
    <property type="entry name" value="yidC_nterm"/>
    <property type="match status" value="1"/>
</dbReference>
<evidence type="ECO:0000259" key="11">
    <source>
        <dbReference type="Pfam" id="PF14849"/>
    </source>
</evidence>
<feature type="domain" description="Membrane insertase YidC N-terminal" evidence="11">
    <location>
        <begin position="73"/>
        <end position="140"/>
    </location>
</feature>
<evidence type="ECO:0000256" key="3">
    <source>
        <dbReference type="ARBA" id="ARBA00015325"/>
    </source>
</evidence>
<keyword evidence="10" id="KW-0812">Transmembrane</keyword>
<evidence type="ECO:0000256" key="9">
    <source>
        <dbReference type="ARBA" id="ARBA00033342"/>
    </source>
</evidence>
<keyword evidence="10" id="KW-1133">Transmembrane helix</keyword>
<keyword evidence="5" id="KW-1003">Cell membrane</keyword>
<dbReference type="EMBL" id="UINC01177147">
    <property type="protein sequence ID" value="SVD84619.1"/>
    <property type="molecule type" value="Genomic_DNA"/>
</dbReference>